<gene>
    <name evidence="4" type="ORF">CDV31_007393</name>
</gene>
<dbReference type="SMART" id="SM00829">
    <property type="entry name" value="PKS_ER"/>
    <property type="match status" value="1"/>
</dbReference>
<dbReference type="PANTHER" id="PTHR45348">
    <property type="entry name" value="HYPOTHETICAL OXIDOREDUCTASE (EUROFUNG)"/>
    <property type="match status" value="1"/>
</dbReference>
<dbReference type="Gene3D" id="3.40.50.720">
    <property type="entry name" value="NAD(P)-binding Rossmann-like Domain"/>
    <property type="match status" value="1"/>
</dbReference>
<comment type="similarity">
    <text evidence="1">Belongs to the zinc-containing alcohol dehydrogenase family.</text>
</comment>
<dbReference type="InterPro" id="IPR013154">
    <property type="entry name" value="ADH-like_N"/>
</dbReference>
<dbReference type="InterPro" id="IPR013149">
    <property type="entry name" value="ADH-like_C"/>
</dbReference>
<dbReference type="Pfam" id="PF00107">
    <property type="entry name" value="ADH_zinc_N"/>
    <property type="match status" value="1"/>
</dbReference>
<dbReference type="InterPro" id="IPR036291">
    <property type="entry name" value="NAD(P)-bd_dom_sf"/>
</dbReference>
<evidence type="ECO:0000313" key="4">
    <source>
        <dbReference type="EMBL" id="RSM09987.1"/>
    </source>
</evidence>
<comment type="caution">
    <text evidence="4">The sequence shown here is derived from an EMBL/GenBank/DDBJ whole genome shotgun (WGS) entry which is preliminary data.</text>
</comment>
<keyword evidence="5" id="KW-1185">Reference proteome</keyword>
<dbReference type="Proteomes" id="UP000288429">
    <property type="component" value="Unassembled WGS sequence"/>
</dbReference>
<name>A0A428U6R7_9HYPO</name>
<sequence>MDLMSSLYNLWEAVRTTVSLSSLIILLAYQDNEPLSTWTVPLSLNTVVSILSVIIKTPLAFTVGTCLGQGKWAWFSKRQGPLSAFVAIEEAGRGPLGSIILMWKLGFRHWVCFGAGITLALLAIDPFLQGLVQYVGEMSQTGEIGASMANETFSFKDWDSLLASFAILHTREEYWSDKIKWNDTKIYATECALRYCIQVYEPTMTGGKMDEGRIPVSFERVSTSWQPKATNSSNRAAIEHTFGSLFEYSQKNETGCWRIIPRSDLQLMLLDQDARFLHDIQREFNITQKSMITMMRSLDDQVMQSINKGLSNSTNLAATFDNVARLLSYQMRDTDGSEVKGKTEQWVIYIKTRKALVVREISGELSLIQEQLPMPRPGPNQALVKVSTAAQNPTDVLCFDNKIFGNGAVLGCDFTGTVEALGSNVTRLKVGDTIAGLIWGGEIEGQGAYSEYTLADEKICFKVPDNIPLEQAATVPLAATTAWLALFRSQSLAIDRTAGSDVQLLIWAGSTSVGLYAVQIAALFGFQVATVCSPRHFPLLHSHGAKYIFDYKDPDVIQKIRKALPDIKYIFDTIGSESSSVRASRAMSDSGGVLCTVRPGKEFTEKVTSRTKVTSVLVFTSFLKDHQLGANLFPASEEDHRLASEFYEELPQFLSEGKVRPNTPWVINGFDGIPEGFQAYRDGKISGYKVVYDFKGFKI</sequence>
<dbReference type="CDD" id="cd08249">
    <property type="entry name" value="enoyl_reductase_like"/>
    <property type="match status" value="1"/>
</dbReference>
<feature type="domain" description="Enoyl reductase (ER)" evidence="3">
    <location>
        <begin position="363"/>
        <end position="691"/>
    </location>
</feature>
<keyword evidence="2" id="KW-0560">Oxidoreductase</keyword>
<dbReference type="Pfam" id="PF11374">
    <property type="entry name" value="DUF3176"/>
    <property type="match status" value="1"/>
</dbReference>
<dbReference type="PANTHER" id="PTHR45348:SF2">
    <property type="entry name" value="ZINC-TYPE ALCOHOL DEHYDROGENASE-LIKE PROTEIN C2E1P3.01"/>
    <property type="match status" value="1"/>
</dbReference>
<dbReference type="Pfam" id="PF08240">
    <property type="entry name" value="ADH_N"/>
    <property type="match status" value="1"/>
</dbReference>
<evidence type="ECO:0000313" key="5">
    <source>
        <dbReference type="Proteomes" id="UP000288429"/>
    </source>
</evidence>
<dbReference type="InterPro" id="IPR020843">
    <property type="entry name" value="ER"/>
</dbReference>
<dbReference type="SUPFAM" id="SSF50129">
    <property type="entry name" value="GroES-like"/>
    <property type="match status" value="1"/>
</dbReference>
<proteinExistence type="inferred from homology"/>
<dbReference type="InterPro" id="IPR047122">
    <property type="entry name" value="Trans-enoyl_RdTase-like"/>
</dbReference>
<protein>
    <recommendedName>
        <fullName evidence="3">Enoyl reductase (ER) domain-containing protein</fullName>
    </recommendedName>
</protein>
<reference evidence="4 5" key="1">
    <citation type="submission" date="2017-06" db="EMBL/GenBank/DDBJ databases">
        <title>Cmopartive genomic analysis of Ambrosia Fusariam Clade fungi.</title>
        <authorList>
            <person name="Stajich J.E."/>
            <person name="Carrillo J."/>
            <person name="Kijimoto T."/>
            <person name="Eskalen A."/>
            <person name="O'Donnell K."/>
            <person name="Kasson M."/>
        </authorList>
    </citation>
    <scope>NUCLEOTIDE SEQUENCE [LARGE SCALE GENOMIC DNA]</scope>
    <source>
        <strain evidence="4 5">NRRL 20438</strain>
    </source>
</reference>
<accession>A0A428U6R7</accession>
<dbReference type="SUPFAM" id="SSF51735">
    <property type="entry name" value="NAD(P)-binding Rossmann-fold domains"/>
    <property type="match status" value="1"/>
</dbReference>
<dbReference type="InterPro" id="IPR011032">
    <property type="entry name" value="GroES-like_sf"/>
</dbReference>
<dbReference type="AlphaFoldDB" id="A0A428U6R7"/>
<organism evidence="4 5">
    <name type="scientific">Fusarium ambrosium</name>
    <dbReference type="NCBI Taxonomy" id="131363"/>
    <lineage>
        <taxon>Eukaryota</taxon>
        <taxon>Fungi</taxon>
        <taxon>Dikarya</taxon>
        <taxon>Ascomycota</taxon>
        <taxon>Pezizomycotina</taxon>
        <taxon>Sordariomycetes</taxon>
        <taxon>Hypocreomycetidae</taxon>
        <taxon>Hypocreales</taxon>
        <taxon>Nectriaceae</taxon>
        <taxon>Fusarium</taxon>
        <taxon>Fusarium solani species complex</taxon>
    </lineage>
</organism>
<dbReference type="GO" id="GO:0016651">
    <property type="term" value="F:oxidoreductase activity, acting on NAD(P)H"/>
    <property type="evidence" value="ECO:0007669"/>
    <property type="project" value="InterPro"/>
</dbReference>
<dbReference type="EMBL" id="NIZV01000090">
    <property type="protein sequence ID" value="RSM09987.1"/>
    <property type="molecule type" value="Genomic_DNA"/>
</dbReference>
<evidence type="ECO:0000259" key="3">
    <source>
        <dbReference type="SMART" id="SM00829"/>
    </source>
</evidence>
<evidence type="ECO:0000256" key="1">
    <source>
        <dbReference type="ARBA" id="ARBA00008072"/>
    </source>
</evidence>
<dbReference type="InterPro" id="IPR021514">
    <property type="entry name" value="DUF3176"/>
</dbReference>
<evidence type="ECO:0000256" key="2">
    <source>
        <dbReference type="ARBA" id="ARBA00023002"/>
    </source>
</evidence>
<dbReference type="Gene3D" id="3.90.180.10">
    <property type="entry name" value="Medium-chain alcohol dehydrogenases, catalytic domain"/>
    <property type="match status" value="1"/>
</dbReference>